<keyword evidence="2" id="KW-1185">Reference proteome</keyword>
<dbReference type="Proteomes" id="UP000248806">
    <property type="component" value="Unassembled WGS sequence"/>
</dbReference>
<reference evidence="1 2" key="1">
    <citation type="submission" date="2018-06" db="EMBL/GenBank/DDBJ databases">
        <title>Genomic Encyclopedia of Archaeal and Bacterial Type Strains, Phase II (KMG-II): from individual species to whole genera.</title>
        <authorList>
            <person name="Goeker M."/>
        </authorList>
    </citation>
    <scope>NUCLEOTIDE SEQUENCE [LARGE SCALE GENOMIC DNA]</scope>
    <source>
        <strain evidence="1 2">ATCC BAA-1881</strain>
    </source>
</reference>
<organism evidence="1 2">
    <name type="scientific">Thermosporothrix hazakensis</name>
    <dbReference type="NCBI Taxonomy" id="644383"/>
    <lineage>
        <taxon>Bacteria</taxon>
        <taxon>Bacillati</taxon>
        <taxon>Chloroflexota</taxon>
        <taxon>Ktedonobacteria</taxon>
        <taxon>Ktedonobacterales</taxon>
        <taxon>Thermosporotrichaceae</taxon>
        <taxon>Thermosporothrix</taxon>
    </lineage>
</organism>
<gene>
    <name evidence="1" type="ORF">EI42_05409</name>
</gene>
<comment type="caution">
    <text evidence="1">The sequence shown here is derived from an EMBL/GenBank/DDBJ whole genome shotgun (WGS) entry which is preliminary data.</text>
</comment>
<evidence type="ECO:0000313" key="2">
    <source>
        <dbReference type="Proteomes" id="UP000248806"/>
    </source>
</evidence>
<sequence>MESESTIYRCGVKGDLPGWSVAGLFPFDSSRYRRALVQAHV</sequence>
<evidence type="ECO:0000313" key="1">
    <source>
        <dbReference type="EMBL" id="PZW22503.1"/>
    </source>
</evidence>
<proteinExistence type="predicted"/>
<dbReference type="RefSeq" id="WP_282957336.1">
    <property type="nucleotide sequence ID" value="NZ_QKUF01000032.1"/>
</dbReference>
<protein>
    <submittedName>
        <fullName evidence="1">Uncharacterized protein</fullName>
    </submittedName>
</protein>
<name>A0A326U246_THEHA</name>
<accession>A0A326U246</accession>
<dbReference type="AlphaFoldDB" id="A0A326U246"/>
<dbReference type="EMBL" id="QKUF01000032">
    <property type="protein sequence ID" value="PZW22503.1"/>
    <property type="molecule type" value="Genomic_DNA"/>
</dbReference>